<sequence length="178" mass="17614">MKRLIPFAAAVIVAAVYSAPALAQPQVPGGGAGASSPFPGYLNLFRGNNPAFNYFGIVQPQMQLQQQYGQLQQQVQSNNQNIQQLGNAVTGQGDPRLALTGHPAIFNNTLGYFNSNPAFGGGSGGMGFARTPFGSNFGGGGLNAGGGIPRAPSGGGGGGGFGGGGFSGGGFGGGYGGR</sequence>
<feature type="signal peptide" evidence="2">
    <location>
        <begin position="1"/>
        <end position="23"/>
    </location>
</feature>
<protein>
    <submittedName>
        <fullName evidence="3">RNA-binding protein</fullName>
    </submittedName>
</protein>
<dbReference type="RefSeq" id="WP_161967218.1">
    <property type="nucleotide sequence ID" value="NZ_NIDE01000001.1"/>
</dbReference>
<organism evidence="3 4">
    <name type="scientific">Fimbriiglobus ruber</name>
    <dbReference type="NCBI Taxonomy" id="1908690"/>
    <lineage>
        <taxon>Bacteria</taxon>
        <taxon>Pseudomonadati</taxon>
        <taxon>Planctomycetota</taxon>
        <taxon>Planctomycetia</taxon>
        <taxon>Gemmatales</taxon>
        <taxon>Gemmataceae</taxon>
        <taxon>Fimbriiglobus</taxon>
    </lineage>
</organism>
<comment type="caution">
    <text evidence="3">The sequence shown here is derived from an EMBL/GenBank/DDBJ whole genome shotgun (WGS) entry which is preliminary data.</text>
</comment>
<accession>A0A225E1C2</accession>
<dbReference type="Proteomes" id="UP000214646">
    <property type="component" value="Unassembled WGS sequence"/>
</dbReference>
<proteinExistence type="predicted"/>
<evidence type="ECO:0000313" key="4">
    <source>
        <dbReference type="Proteomes" id="UP000214646"/>
    </source>
</evidence>
<dbReference type="AlphaFoldDB" id="A0A225E1C2"/>
<feature type="coiled-coil region" evidence="1">
    <location>
        <begin position="61"/>
        <end position="88"/>
    </location>
</feature>
<name>A0A225E1C2_9BACT</name>
<feature type="chain" id="PRO_5013053297" evidence="2">
    <location>
        <begin position="24"/>
        <end position="178"/>
    </location>
</feature>
<evidence type="ECO:0000256" key="2">
    <source>
        <dbReference type="SAM" id="SignalP"/>
    </source>
</evidence>
<reference evidence="4" key="1">
    <citation type="submission" date="2017-06" db="EMBL/GenBank/DDBJ databases">
        <title>Genome analysis of Fimbriiglobus ruber SP5, the first member of the order Planctomycetales with confirmed chitinolytic capability.</title>
        <authorList>
            <person name="Ravin N.V."/>
            <person name="Rakitin A.L."/>
            <person name="Ivanova A.A."/>
            <person name="Beletsky A.V."/>
            <person name="Kulichevskaya I.S."/>
            <person name="Mardanov A.V."/>
            <person name="Dedysh S.N."/>
        </authorList>
    </citation>
    <scope>NUCLEOTIDE SEQUENCE [LARGE SCALE GENOMIC DNA]</scope>
    <source>
        <strain evidence="4">SP5</strain>
    </source>
</reference>
<keyword evidence="1" id="KW-0175">Coiled coil</keyword>
<gene>
    <name evidence="3" type="ORF">FRUB_01219</name>
</gene>
<evidence type="ECO:0000313" key="3">
    <source>
        <dbReference type="EMBL" id="OWK47520.1"/>
    </source>
</evidence>
<dbReference type="EMBL" id="NIDE01000001">
    <property type="protein sequence ID" value="OWK47520.1"/>
    <property type="molecule type" value="Genomic_DNA"/>
</dbReference>
<keyword evidence="4" id="KW-1185">Reference proteome</keyword>
<keyword evidence="2" id="KW-0732">Signal</keyword>
<evidence type="ECO:0000256" key="1">
    <source>
        <dbReference type="SAM" id="Coils"/>
    </source>
</evidence>